<dbReference type="EMBL" id="JAVRRA010010998">
    <property type="protein sequence ID" value="KAK5240832.1"/>
    <property type="molecule type" value="Genomic_DNA"/>
</dbReference>
<keyword evidence="1" id="KW-0347">Helicase</keyword>
<sequence>MPELRNLRSLVRLSNTDDGDAISAIVIAIQMIDNQCKKLQYIKKIILVTNGRSVMDDEDVPQIVSKLREDNIELVIMYVFLFYMSGLQHIRPPSLHTARAVILAAAQQ</sequence>
<reference evidence="1 2" key="1">
    <citation type="submission" date="2023-08" db="EMBL/GenBank/DDBJ databases">
        <title>Black Yeasts Isolated from many extreme environments.</title>
        <authorList>
            <person name="Coleine C."/>
            <person name="Stajich J.E."/>
            <person name="Selbmann L."/>
        </authorList>
    </citation>
    <scope>NUCLEOTIDE SEQUENCE [LARGE SCALE GENOMIC DNA]</scope>
    <source>
        <strain evidence="1 2">CCFEE 536</strain>
    </source>
</reference>
<name>A0ABR0LT89_9PEZI</name>
<proteinExistence type="predicted"/>
<dbReference type="Proteomes" id="UP001357485">
    <property type="component" value="Unassembled WGS sequence"/>
</dbReference>
<dbReference type="GO" id="GO:0004386">
    <property type="term" value="F:helicase activity"/>
    <property type="evidence" value="ECO:0007669"/>
    <property type="project" value="UniProtKB-KW"/>
</dbReference>
<organism evidence="1 2">
    <name type="scientific">Cryomyces antarcticus</name>
    <dbReference type="NCBI Taxonomy" id="329879"/>
    <lineage>
        <taxon>Eukaryota</taxon>
        <taxon>Fungi</taxon>
        <taxon>Dikarya</taxon>
        <taxon>Ascomycota</taxon>
        <taxon>Pezizomycotina</taxon>
        <taxon>Dothideomycetes</taxon>
        <taxon>Dothideomycetes incertae sedis</taxon>
        <taxon>Cryomyces</taxon>
    </lineage>
</organism>
<keyword evidence="1" id="KW-0378">Hydrolase</keyword>
<accession>A0ABR0LT89</accession>
<dbReference type="SUPFAM" id="SSF53300">
    <property type="entry name" value="vWA-like"/>
    <property type="match status" value="1"/>
</dbReference>
<dbReference type="Gene3D" id="3.40.50.410">
    <property type="entry name" value="von Willebrand factor, type A domain"/>
    <property type="match status" value="1"/>
</dbReference>
<comment type="caution">
    <text evidence="1">The sequence shown here is derived from an EMBL/GenBank/DDBJ whole genome shotgun (WGS) entry which is preliminary data.</text>
</comment>
<keyword evidence="1" id="KW-0067">ATP-binding</keyword>
<keyword evidence="2" id="KW-1185">Reference proteome</keyword>
<evidence type="ECO:0000313" key="2">
    <source>
        <dbReference type="Proteomes" id="UP001357485"/>
    </source>
</evidence>
<keyword evidence="1" id="KW-0547">Nucleotide-binding</keyword>
<evidence type="ECO:0000313" key="1">
    <source>
        <dbReference type="EMBL" id="KAK5240832.1"/>
    </source>
</evidence>
<protein>
    <submittedName>
        <fullName evidence="1">ATP-dependent DNA helicase yku80</fullName>
    </submittedName>
</protein>
<gene>
    <name evidence="1" type="primary">YKU80_3</name>
    <name evidence="1" type="ORF">LTR16_010104</name>
</gene>
<dbReference type="InterPro" id="IPR036465">
    <property type="entry name" value="vWFA_dom_sf"/>
</dbReference>